<dbReference type="AlphaFoldDB" id="A0AAU7M2L7"/>
<dbReference type="EMBL" id="CP159342">
    <property type="protein sequence ID" value="XCH72250.1"/>
    <property type="molecule type" value="Genomic_DNA"/>
</dbReference>
<keyword evidence="1" id="KW-0472">Membrane</keyword>
<reference evidence="3" key="2">
    <citation type="submission" date="2024-06" db="EMBL/GenBank/DDBJ databases">
        <title>Micromonospora mangrovi CCTCC AA 2012012 genome sequences.</title>
        <authorList>
            <person name="Gao J."/>
        </authorList>
    </citation>
    <scope>NUCLEOTIDE SEQUENCE</scope>
    <source>
        <strain evidence="3">CCTCC AA 2012012</strain>
    </source>
</reference>
<feature type="transmembrane region" description="Helical" evidence="1">
    <location>
        <begin position="245"/>
        <end position="267"/>
    </location>
</feature>
<keyword evidence="1" id="KW-0812">Transmembrane</keyword>
<gene>
    <name evidence="3" type="ORF">ABUL08_18085</name>
    <name evidence="2" type="ORF">VK199_18015</name>
</gene>
<keyword evidence="1" id="KW-1133">Transmembrane helix</keyword>
<evidence type="ECO:0008006" key="4">
    <source>
        <dbReference type="Google" id="ProtNLM"/>
    </source>
</evidence>
<organism evidence="2">
    <name type="scientific">Micromonospora sp. CCTCC AA 2012012</name>
    <dbReference type="NCBI Taxonomy" id="3111921"/>
    <lineage>
        <taxon>Bacteria</taxon>
        <taxon>Bacillati</taxon>
        <taxon>Actinomycetota</taxon>
        <taxon>Actinomycetes</taxon>
        <taxon>Micromonosporales</taxon>
        <taxon>Micromonosporaceae</taxon>
        <taxon>Micromonospora</taxon>
    </lineage>
</organism>
<evidence type="ECO:0000256" key="1">
    <source>
        <dbReference type="SAM" id="Phobius"/>
    </source>
</evidence>
<proteinExistence type="predicted"/>
<evidence type="ECO:0000313" key="3">
    <source>
        <dbReference type="EMBL" id="XCH72250.1"/>
    </source>
</evidence>
<feature type="transmembrane region" description="Helical" evidence="1">
    <location>
        <begin position="65"/>
        <end position="83"/>
    </location>
</feature>
<accession>A0AAU7M2L7</accession>
<name>A0AAU7M2L7_9ACTN</name>
<evidence type="ECO:0000313" key="2">
    <source>
        <dbReference type="EMBL" id="XBP91552.1"/>
    </source>
</evidence>
<protein>
    <recommendedName>
        <fullName evidence="4">Integral membrane protein</fullName>
    </recommendedName>
</protein>
<dbReference type="EMBL" id="CP157762">
    <property type="protein sequence ID" value="XBP91552.1"/>
    <property type="molecule type" value="Genomic_DNA"/>
</dbReference>
<dbReference type="RefSeq" id="WP_350931097.1">
    <property type="nucleotide sequence ID" value="NZ_CP157762.1"/>
</dbReference>
<feature type="transmembrane region" description="Helical" evidence="1">
    <location>
        <begin position="42"/>
        <end position="58"/>
    </location>
</feature>
<feature type="transmembrane region" description="Helical" evidence="1">
    <location>
        <begin position="164"/>
        <end position="184"/>
    </location>
</feature>
<sequence>MATVLALGPVLGFLLVALLARPSAEADTTPAAVRRTIRRWRWTGLLLGVVVAAVAWDRDPLGRGVLLAAPLLALCVLAGVVVGETRAVRAAGSTRRAALETRRVRDYLPRVPGWTVVAAGGTLTALLAATTTAASADDLGRAGRSLAYDCGRYAGSHGPWAGSFYSLPLAAVVGVGVLLAGLALRRVVGRPRPQDAVGDLVPDDAERRRSAAAVTGAAGLLLTVPLIGVSLVTAAGLLASPCRPVWWTATAWLLILLVPGWLALLGWSGSALLTAGTRPTRPVPVPA</sequence>
<reference evidence="2" key="1">
    <citation type="submission" date="2024-01" db="EMBL/GenBank/DDBJ databases">
        <title>The genome sequence of Micromonospora mangrovi CCTCC AA 2012012.</title>
        <authorList>
            <person name="Gao J."/>
        </authorList>
    </citation>
    <scope>NUCLEOTIDE SEQUENCE</scope>
    <source>
        <strain evidence="2">CCTCC AA 2012012</strain>
    </source>
</reference>
<feature type="transmembrane region" description="Helical" evidence="1">
    <location>
        <begin position="217"/>
        <end position="239"/>
    </location>
</feature>